<dbReference type="Gene3D" id="3.30.560.10">
    <property type="entry name" value="Glucose Oxidase, domain 3"/>
    <property type="match status" value="1"/>
</dbReference>
<feature type="signal peptide" evidence="10">
    <location>
        <begin position="1"/>
        <end position="23"/>
    </location>
</feature>
<feature type="binding site" evidence="8">
    <location>
        <position position="284"/>
    </location>
    <ligand>
        <name>FAD</name>
        <dbReference type="ChEBI" id="CHEBI:57692"/>
    </ligand>
</feature>
<protein>
    <submittedName>
        <fullName evidence="12">Alcohol oxidase</fullName>
    </submittedName>
</protein>
<sequence length="648" mass="71783">MRPSSFFLRSLVFVLASVGAANAIEVDATTFAKQNFDFIVCGGGTAGTALAVRLSEISSFKVGVIEGGKYHKDDLKILTPQGINFADVWNNPEYDWMFKTTPQRNLAGRSIDIVRGKGLGGSSMVNLMGFLRAGKVEYDQIGQLGNPGARKLFTGARNHWLNPGWSWNEITPYFMKAENASLPTKNETEEIHAGYDPAIRGHKGPIQTSVTSWFSEAIPPFFDVLVGMGMQADRDFNDGTDANFVWPPILAIDPDTETRSYAANSYYEPNAKRKNLVVLLQSQVLKVELSAKKDKNGNLRATGVTYQDMITNKTYTASVKKDVIVSGGGIQSPQMLELSGIGNKTLLESFGIKSRIDLPDIGENYQDHLISFQSFEVPNTMETWDILYDPEKNASAYEEYMQNHTGVYTAGVSVISYMSLNKVVDAATLKNWTAELDREFFARNPSPGRRLQYAIQRKRLDPHSNEASIEYYAAPSNAYADTREPNKSYMQIACIPSHQFSRGSIHVKSGNPLDHPGIDLNTFDFTIDKRIMLAGTRLGHNLTDKMPLKQIVVNDVKPPAHTDTDDEWNEFIAQTASTPFHPCCTNSMLPRELGGVVNPRLVVYGTSNLRVADVSILPMILGTHLMATAYAIGERAADFIKEDYGVLH</sequence>
<dbReference type="InParanoid" id="A0A165D5B7"/>
<evidence type="ECO:0000256" key="10">
    <source>
        <dbReference type="SAM" id="SignalP"/>
    </source>
</evidence>
<evidence type="ECO:0000259" key="11">
    <source>
        <dbReference type="PROSITE" id="PS00623"/>
    </source>
</evidence>
<evidence type="ECO:0000256" key="4">
    <source>
        <dbReference type="ARBA" id="ARBA00022729"/>
    </source>
</evidence>
<dbReference type="PANTHER" id="PTHR11552:SF201">
    <property type="entry name" value="GLUCOSE-METHANOL-CHOLINE OXIDOREDUCTASE N-TERMINAL DOMAIN-CONTAINING PROTEIN"/>
    <property type="match status" value="1"/>
</dbReference>
<dbReference type="InterPro" id="IPR007867">
    <property type="entry name" value="GMC_OxRtase_C"/>
</dbReference>
<feature type="active site" description="Proton donor" evidence="7">
    <location>
        <position position="581"/>
    </location>
</feature>
<proteinExistence type="inferred from homology"/>
<evidence type="ECO:0000256" key="6">
    <source>
        <dbReference type="ARBA" id="ARBA00023002"/>
    </source>
</evidence>
<keyword evidence="4 10" id="KW-0732">Signal</keyword>
<dbReference type="InterPro" id="IPR012132">
    <property type="entry name" value="GMC_OxRdtase"/>
</dbReference>
<organism evidence="12 13">
    <name type="scientific">Exidia glandulosa HHB12029</name>
    <dbReference type="NCBI Taxonomy" id="1314781"/>
    <lineage>
        <taxon>Eukaryota</taxon>
        <taxon>Fungi</taxon>
        <taxon>Dikarya</taxon>
        <taxon>Basidiomycota</taxon>
        <taxon>Agaricomycotina</taxon>
        <taxon>Agaricomycetes</taxon>
        <taxon>Auriculariales</taxon>
        <taxon>Exidiaceae</taxon>
        <taxon>Exidia</taxon>
    </lineage>
</organism>
<dbReference type="PIRSF" id="PIRSF000137">
    <property type="entry name" value="Alcohol_oxidase"/>
    <property type="match status" value="1"/>
</dbReference>
<keyword evidence="5 8" id="KW-0274">FAD</keyword>
<comment type="cofactor">
    <cofactor evidence="1 8">
        <name>FAD</name>
        <dbReference type="ChEBI" id="CHEBI:57692"/>
    </cofactor>
</comment>
<evidence type="ECO:0000256" key="3">
    <source>
        <dbReference type="ARBA" id="ARBA00022630"/>
    </source>
</evidence>
<feature type="domain" description="Glucose-methanol-choline oxidoreductase N-terminal" evidence="11">
    <location>
        <begin position="116"/>
        <end position="139"/>
    </location>
</feature>
<name>A0A165D5B7_EXIGL</name>
<dbReference type="GO" id="GO:0016614">
    <property type="term" value="F:oxidoreductase activity, acting on CH-OH group of donors"/>
    <property type="evidence" value="ECO:0007669"/>
    <property type="project" value="InterPro"/>
</dbReference>
<keyword evidence="13" id="KW-1185">Reference proteome</keyword>
<gene>
    <name evidence="12" type="ORF">EXIGLDRAFT_727950</name>
</gene>
<feature type="chain" id="PRO_5007856371" evidence="10">
    <location>
        <begin position="24"/>
        <end position="648"/>
    </location>
</feature>
<dbReference type="PROSITE" id="PS00623">
    <property type="entry name" value="GMC_OXRED_1"/>
    <property type="match status" value="1"/>
</dbReference>
<evidence type="ECO:0000256" key="2">
    <source>
        <dbReference type="ARBA" id="ARBA00010790"/>
    </source>
</evidence>
<keyword evidence="3 9" id="KW-0285">Flavoprotein</keyword>
<dbReference type="OrthoDB" id="269227at2759"/>
<reference evidence="12 13" key="1">
    <citation type="journal article" date="2016" name="Mol. Biol. Evol.">
        <title>Comparative Genomics of Early-Diverging Mushroom-Forming Fungi Provides Insights into the Origins of Lignocellulose Decay Capabilities.</title>
        <authorList>
            <person name="Nagy L.G."/>
            <person name="Riley R."/>
            <person name="Tritt A."/>
            <person name="Adam C."/>
            <person name="Daum C."/>
            <person name="Floudas D."/>
            <person name="Sun H."/>
            <person name="Yadav J.S."/>
            <person name="Pangilinan J."/>
            <person name="Larsson K.H."/>
            <person name="Matsuura K."/>
            <person name="Barry K."/>
            <person name="Labutti K."/>
            <person name="Kuo R."/>
            <person name="Ohm R.A."/>
            <person name="Bhattacharya S.S."/>
            <person name="Shirouzu T."/>
            <person name="Yoshinaga Y."/>
            <person name="Martin F.M."/>
            <person name="Grigoriev I.V."/>
            <person name="Hibbett D.S."/>
        </authorList>
    </citation>
    <scope>NUCLEOTIDE SEQUENCE [LARGE SCALE GENOMIC DNA]</scope>
    <source>
        <strain evidence="12 13">HHB12029</strain>
    </source>
</reference>
<evidence type="ECO:0000256" key="9">
    <source>
        <dbReference type="RuleBase" id="RU003968"/>
    </source>
</evidence>
<evidence type="ECO:0000256" key="8">
    <source>
        <dbReference type="PIRSR" id="PIRSR000137-2"/>
    </source>
</evidence>
<evidence type="ECO:0000256" key="1">
    <source>
        <dbReference type="ARBA" id="ARBA00001974"/>
    </source>
</evidence>
<dbReference type="SUPFAM" id="SSF51905">
    <property type="entry name" value="FAD/NAD(P)-binding domain"/>
    <property type="match status" value="1"/>
</dbReference>
<evidence type="ECO:0000313" key="12">
    <source>
        <dbReference type="EMBL" id="KZV83816.1"/>
    </source>
</evidence>
<dbReference type="STRING" id="1314781.A0A165D5B7"/>
<dbReference type="InterPro" id="IPR000172">
    <property type="entry name" value="GMC_OxRdtase_N"/>
</dbReference>
<accession>A0A165D5B7</accession>
<dbReference type="Pfam" id="PF05199">
    <property type="entry name" value="GMC_oxred_C"/>
    <property type="match status" value="1"/>
</dbReference>
<dbReference type="AlphaFoldDB" id="A0A165D5B7"/>
<feature type="active site" description="Proton acceptor" evidence="7">
    <location>
        <position position="624"/>
    </location>
</feature>
<dbReference type="EMBL" id="KV426254">
    <property type="protein sequence ID" value="KZV83816.1"/>
    <property type="molecule type" value="Genomic_DNA"/>
</dbReference>
<evidence type="ECO:0000256" key="7">
    <source>
        <dbReference type="PIRSR" id="PIRSR000137-1"/>
    </source>
</evidence>
<dbReference type="PANTHER" id="PTHR11552">
    <property type="entry name" value="GLUCOSE-METHANOL-CHOLINE GMC OXIDOREDUCTASE"/>
    <property type="match status" value="1"/>
</dbReference>
<dbReference type="GO" id="GO:0050660">
    <property type="term" value="F:flavin adenine dinucleotide binding"/>
    <property type="evidence" value="ECO:0007669"/>
    <property type="project" value="InterPro"/>
</dbReference>
<dbReference type="Proteomes" id="UP000077266">
    <property type="component" value="Unassembled WGS sequence"/>
</dbReference>
<evidence type="ECO:0000313" key="13">
    <source>
        <dbReference type="Proteomes" id="UP000077266"/>
    </source>
</evidence>
<dbReference type="Pfam" id="PF00732">
    <property type="entry name" value="GMC_oxred_N"/>
    <property type="match status" value="1"/>
</dbReference>
<keyword evidence="6" id="KW-0560">Oxidoreductase</keyword>
<dbReference type="InterPro" id="IPR036188">
    <property type="entry name" value="FAD/NAD-bd_sf"/>
</dbReference>
<dbReference type="Gene3D" id="3.50.50.60">
    <property type="entry name" value="FAD/NAD(P)-binding domain"/>
    <property type="match status" value="1"/>
</dbReference>
<evidence type="ECO:0000256" key="5">
    <source>
        <dbReference type="ARBA" id="ARBA00022827"/>
    </source>
</evidence>
<comment type="similarity">
    <text evidence="2 9">Belongs to the GMC oxidoreductase family.</text>
</comment>
<dbReference type="SUPFAM" id="SSF54373">
    <property type="entry name" value="FAD-linked reductases, C-terminal domain"/>
    <property type="match status" value="1"/>
</dbReference>